<dbReference type="AlphaFoldDB" id="A0A0S2KH48"/>
<evidence type="ECO:0000313" key="2">
    <source>
        <dbReference type="Proteomes" id="UP000065641"/>
    </source>
</evidence>
<keyword evidence="2" id="KW-1185">Reference proteome</keyword>
<name>A0A0S2KH48_9GAMM</name>
<dbReference type="KEGG" id="pspi:PS2015_2950"/>
<protein>
    <submittedName>
        <fullName evidence="1">Uncharacterized protein</fullName>
    </submittedName>
</protein>
<gene>
    <name evidence="1" type="ORF">PS2015_2950</name>
</gene>
<proteinExistence type="predicted"/>
<organism evidence="1 2">
    <name type="scientific">Pseudohongiella spirulinae</name>
    <dbReference type="NCBI Taxonomy" id="1249552"/>
    <lineage>
        <taxon>Bacteria</taxon>
        <taxon>Pseudomonadati</taxon>
        <taxon>Pseudomonadota</taxon>
        <taxon>Gammaproteobacteria</taxon>
        <taxon>Pseudomonadales</taxon>
        <taxon>Pseudohongiellaceae</taxon>
        <taxon>Pseudohongiella</taxon>
    </lineage>
</organism>
<dbReference type="Proteomes" id="UP000065641">
    <property type="component" value="Chromosome"/>
</dbReference>
<evidence type="ECO:0000313" key="1">
    <source>
        <dbReference type="EMBL" id="ALO47577.1"/>
    </source>
</evidence>
<dbReference type="STRING" id="1249552.PS2015_2950"/>
<accession>A0A0S2KH48</accession>
<reference evidence="1 2" key="1">
    <citation type="submission" date="2015-11" db="EMBL/GenBank/DDBJ databases">
        <authorList>
            <person name="Zhang Y."/>
            <person name="Guo Z."/>
        </authorList>
    </citation>
    <scope>NUCLEOTIDE SEQUENCE [LARGE SCALE GENOMIC DNA]</scope>
    <source>
        <strain evidence="1 2">KCTC 32221</strain>
    </source>
</reference>
<sequence length="97" mass="10615">MAVLSRQVRVRNQRQVGPLCRPVAARVLAELLVLSVAPCHQAQQDRVAAAQPLQAVCREAYQAPRQELEIGVAVLRVREVCQVFPLVQGQVVVPAVV</sequence>
<dbReference type="EMBL" id="CP013189">
    <property type="protein sequence ID" value="ALO47577.1"/>
    <property type="molecule type" value="Genomic_DNA"/>
</dbReference>